<accession>A0ABS4IRY0</accession>
<feature type="domain" description="Acyl-CoA thioester hydrolase/bile acid-CoA amino acid N-acetyltransferase" evidence="2">
    <location>
        <begin position="13"/>
        <end position="139"/>
    </location>
</feature>
<dbReference type="Proteomes" id="UP001519287">
    <property type="component" value="Unassembled WGS sequence"/>
</dbReference>
<comment type="caution">
    <text evidence="4">The sequence shown here is derived from an EMBL/GenBank/DDBJ whole genome shotgun (WGS) entry which is preliminary data.</text>
</comment>
<dbReference type="RefSeq" id="WP_209970576.1">
    <property type="nucleotide sequence ID" value="NZ_JAGGLB010000003.1"/>
</dbReference>
<dbReference type="InterPro" id="IPR029058">
    <property type="entry name" value="AB_hydrolase_fold"/>
</dbReference>
<evidence type="ECO:0000256" key="1">
    <source>
        <dbReference type="ARBA" id="ARBA00006538"/>
    </source>
</evidence>
<name>A0ABS4IRY0_9BACL</name>
<dbReference type="Gene3D" id="3.40.50.1820">
    <property type="entry name" value="alpha/beta hydrolase"/>
    <property type="match status" value="1"/>
</dbReference>
<keyword evidence="4" id="KW-0378">Hydrolase</keyword>
<dbReference type="PIRSF" id="PIRSF016521">
    <property type="entry name" value="Acyl-CoA_hydro"/>
    <property type="match status" value="1"/>
</dbReference>
<dbReference type="Pfam" id="PF04775">
    <property type="entry name" value="Bile_Hydr_Trans"/>
    <property type="match status" value="1"/>
</dbReference>
<dbReference type="PANTHER" id="PTHR10824:SF4">
    <property type="entry name" value="ACYL-COENZYME A THIOESTERASE 1-LIKE"/>
    <property type="match status" value="1"/>
</dbReference>
<protein>
    <submittedName>
        <fullName evidence="4">Dienelactone hydrolase</fullName>
    </submittedName>
</protein>
<dbReference type="GO" id="GO:0016787">
    <property type="term" value="F:hydrolase activity"/>
    <property type="evidence" value="ECO:0007669"/>
    <property type="project" value="UniProtKB-KW"/>
</dbReference>
<reference evidence="4 5" key="1">
    <citation type="submission" date="2021-03" db="EMBL/GenBank/DDBJ databases">
        <title>Genomic Encyclopedia of Type Strains, Phase IV (KMG-IV): sequencing the most valuable type-strain genomes for metagenomic binning, comparative biology and taxonomic classification.</title>
        <authorList>
            <person name="Goeker M."/>
        </authorList>
    </citation>
    <scope>NUCLEOTIDE SEQUENCE [LARGE SCALE GENOMIC DNA]</scope>
    <source>
        <strain evidence="4 5">DSM 26048</strain>
    </source>
</reference>
<dbReference type="Pfam" id="PF08840">
    <property type="entry name" value="BAAT_C"/>
    <property type="match status" value="1"/>
</dbReference>
<dbReference type="Gene3D" id="2.60.40.2240">
    <property type="entry name" value="Acyl-CoA thioester hydrolase/BAAT N-terminal domain"/>
    <property type="match status" value="1"/>
</dbReference>
<dbReference type="SUPFAM" id="SSF53474">
    <property type="entry name" value="alpha/beta-Hydrolases"/>
    <property type="match status" value="1"/>
</dbReference>
<dbReference type="InterPro" id="IPR042490">
    <property type="entry name" value="Thio_Ohase/BAAT_N"/>
</dbReference>
<dbReference type="InterPro" id="IPR006862">
    <property type="entry name" value="Thio_Ohase/aa_AcTrfase"/>
</dbReference>
<dbReference type="InterPro" id="IPR016662">
    <property type="entry name" value="Acyl-CoA_thioEstase_long-chain"/>
</dbReference>
<dbReference type="EMBL" id="JAGGLB010000003">
    <property type="protein sequence ID" value="MBP1989776.1"/>
    <property type="molecule type" value="Genomic_DNA"/>
</dbReference>
<organism evidence="4 5">
    <name type="scientific">Paenibacillus eucommiae</name>
    <dbReference type="NCBI Taxonomy" id="1355755"/>
    <lineage>
        <taxon>Bacteria</taxon>
        <taxon>Bacillati</taxon>
        <taxon>Bacillota</taxon>
        <taxon>Bacilli</taxon>
        <taxon>Bacillales</taxon>
        <taxon>Paenibacillaceae</taxon>
        <taxon>Paenibacillus</taxon>
    </lineage>
</organism>
<feature type="domain" description="BAAT/Acyl-CoA thioester hydrolase C-terminal" evidence="3">
    <location>
        <begin position="201"/>
        <end position="414"/>
    </location>
</feature>
<keyword evidence="5" id="KW-1185">Reference proteome</keyword>
<gene>
    <name evidence="4" type="ORF">J2Z66_001374</name>
</gene>
<proteinExistence type="inferred from homology"/>
<comment type="similarity">
    <text evidence="1">Belongs to the C/M/P thioester hydrolase family.</text>
</comment>
<sequence length="421" mass="46659">MNISIAPNPSLVDEPVKISFSGLHPRQNVKVTLSRITRSSAHTFYLSSYAEFIADDYGRIDLSRQSPIDGTFKGIDPMGLFWSLKIQHVQSEDNTKSVGQVLEPQHFTLTVESSGQLISTSSLNRFWLNNDIVRNPIREEGLVATYFFNNDGIARPGVIVVGGSEGGLNEYMAALFASHGFSTLALAYFGIEHLPKRAAEIPLEYIQTAIKWMESRPEVIPNWLGIHGTSKGGELALLSGAYFNKIKAVVCLSGLALSFAGIVPWSVAKTLPPSWTYENKPIPYATPENPVDVALECLRMFNSGEGRPFVKWYEELASDPEVVKRSAIPVERIQGPVLFISGQDDGDVSRFTRIGVDRLAEYDHPYEVIHLDYPGGTHAIGIPFLRVTIPGQDAKLIADASEDSWNRTKEFLQRNFRNTTA</sequence>
<evidence type="ECO:0000313" key="5">
    <source>
        <dbReference type="Proteomes" id="UP001519287"/>
    </source>
</evidence>
<dbReference type="PANTHER" id="PTHR10824">
    <property type="entry name" value="ACYL-COENZYME A THIOESTERASE-RELATED"/>
    <property type="match status" value="1"/>
</dbReference>
<evidence type="ECO:0000259" key="3">
    <source>
        <dbReference type="Pfam" id="PF08840"/>
    </source>
</evidence>
<evidence type="ECO:0000259" key="2">
    <source>
        <dbReference type="Pfam" id="PF04775"/>
    </source>
</evidence>
<dbReference type="InterPro" id="IPR014940">
    <property type="entry name" value="BAAT_C"/>
</dbReference>
<evidence type="ECO:0000313" key="4">
    <source>
        <dbReference type="EMBL" id="MBP1989776.1"/>
    </source>
</evidence>